<name>A0ABQ9W3R8_SAGOE</name>
<evidence type="ECO:0000313" key="1">
    <source>
        <dbReference type="EMBL" id="KAK2116110.1"/>
    </source>
</evidence>
<protein>
    <submittedName>
        <fullName evidence="1">Uncharacterized protein</fullName>
    </submittedName>
</protein>
<sequence>MAWPVVEEELRTFKSQKVLGHPHYAKAPLWLRGQMVNTKRDWLASDVQVFLYLNNLNWVEVEPETQDKELWGLDREQVFPWETTSAMASLASGTVASCREEALSYES</sequence>
<comment type="caution">
    <text evidence="1">The sequence shown here is derived from an EMBL/GenBank/DDBJ whole genome shotgun (WGS) entry which is preliminary data.</text>
</comment>
<organism evidence="1 2">
    <name type="scientific">Saguinus oedipus</name>
    <name type="common">Cotton-top tamarin</name>
    <name type="synonym">Oedipomidas oedipus</name>
    <dbReference type="NCBI Taxonomy" id="9490"/>
    <lineage>
        <taxon>Eukaryota</taxon>
        <taxon>Metazoa</taxon>
        <taxon>Chordata</taxon>
        <taxon>Craniata</taxon>
        <taxon>Vertebrata</taxon>
        <taxon>Euteleostomi</taxon>
        <taxon>Mammalia</taxon>
        <taxon>Eutheria</taxon>
        <taxon>Euarchontoglires</taxon>
        <taxon>Primates</taxon>
        <taxon>Haplorrhini</taxon>
        <taxon>Platyrrhini</taxon>
        <taxon>Cebidae</taxon>
        <taxon>Callitrichinae</taxon>
        <taxon>Saguinus</taxon>
    </lineage>
</organism>
<gene>
    <name evidence="1" type="ORF">P7K49_006736</name>
</gene>
<keyword evidence="2" id="KW-1185">Reference proteome</keyword>
<reference evidence="1 2" key="1">
    <citation type="submission" date="2023-05" db="EMBL/GenBank/DDBJ databases">
        <title>B98-5 Cell Line De Novo Hybrid Assembly: An Optical Mapping Approach.</title>
        <authorList>
            <person name="Kananen K."/>
            <person name="Auerbach J.A."/>
            <person name="Kautto E."/>
            <person name="Blachly J.S."/>
        </authorList>
    </citation>
    <scope>NUCLEOTIDE SEQUENCE [LARGE SCALE GENOMIC DNA]</scope>
    <source>
        <strain evidence="1">B95-8</strain>
        <tissue evidence="1">Cell line</tissue>
    </source>
</reference>
<dbReference type="Proteomes" id="UP001266305">
    <property type="component" value="Unassembled WGS sequence"/>
</dbReference>
<accession>A0ABQ9W3R8</accession>
<dbReference type="EMBL" id="JASSZA010000003">
    <property type="protein sequence ID" value="KAK2116110.1"/>
    <property type="molecule type" value="Genomic_DNA"/>
</dbReference>
<evidence type="ECO:0000313" key="2">
    <source>
        <dbReference type="Proteomes" id="UP001266305"/>
    </source>
</evidence>
<proteinExistence type="predicted"/>